<dbReference type="Pfam" id="PF00107">
    <property type="entry name" value="ADH_zinc_N"/>
    <property type="match status" value="1"/>
</dbReference>
<evidence type="ECO:0000256" key="10">
    <source>
        <dbReference type="ARBA" id="ARBA00050997"/>
    </source>
</evidence>
<dbReference type="Pfam" id="PF08240">
    <property type="entry name" value="ADH_N"/>
    <property type="match status" value="1"/>
</dbReference>
<comment type="caution">
    <text evidence="14">The sequence shown here is derived from an EMBL/GenBank/DDBJ whole genome shotgun (WGS) entry which is preliminary data.</text>
</comment>
<gene>
    <name evidence="14" type="ORF">THARTR1_09249</name>
</gene>
<proteinExistence type="inferred from homology"/>
<evidence type="ECO:0000259" key="12">
    <source>
        <dbReference type="Pfam" id="PF00107"/>
    </source>
</evidence>
<evidence type="ECO:0000259" key="13">
    <source>
        <dbReference type="Pfam" id="PF08240"/>
    </source>
</evidence>
<comment type="catalytic activity">
    <reaction evidence="10">
        <text>a primary alcohol + NADP(+) = an aldehyde + NADPH + H(+)</text>
        <dbReference type="Rhea" id="RHEA:15937"/>
        <dbReference type="ChEBI" id="CHEBI:15378"/>
        <dbReference type="ChEBI" id="CHEBI:15734"/>
        <dbReference type="ChEBI" id="CHEBI:17478"/>
        <dbReference type="ChEBI" id="CHEBI:57783"/>
        <dbReference type="ChEBI" id="CHEBI:58349"/>
        <dbReference type="EC" id="1.1.1.2"/>
    </reaction>
    <physiologicalReaction direction="left-to-right" evidence="10">
        <dbReference type="Rhea" id="RHEA:15938"/>
    </physiologicalReaction>
    <physiologicalReaction direction="right-to-left" evidence="10">
        <dbReference type="Rhea" id="RHEA:15939"/>
    </physiologicalReaction>
</comment>
<reference evidence="14 15" key="1">
    <citation type="submission" date="2017-02" db="EMBL/GenBank/DDBJ databases">
        <title>Genomes of Trichoderma spp. with biocontrol activity.</title>
        <authorList>
            <person name="Gardiner D."/>
            <person name="Kazan K."/>
            <person name="Vos C."/>
            <person name="Harvey P."/>
        </authorList>
    </citation>
    <scope>NUCLEOTIDE SEQUENCE [LARGE SCALE GENOMIC DNA]</scope>
    <source>
        <strain evidence="14 15">Tr1</strain>
    </source>
</reference>
<evidence type="ECO:0000256" key="4">
    <source>
        <dbReference type="ARBA" id="ARBA00022553"/>
    </source>
</evidence>
<keyword evidence="7" id="KW-0521">NADP</keyword>
<comment type="cofactor">
    <cofactor evidence="1 11">
        <name>Zn(2+)</name>
        <dbReference type="ChEBI" id="CHEBI:29105"/>
    </cofactor>
</comment>
<dbReference type="GO" id="GO:0006066">
    <property type="term" value="P:alcohol metabolic process"/>
    <property type="evidence" value="ECO:0007669"/>
    <property type="project" value="UniProtKB-ARBA"/>
</dbReference>
<comment type="subunit">
    <text evidence="3">Homodimer.</text>
</comment>
<dbReference type="Gene3D" id="3.40.50.720">
    <property type="entry name" value="NAD(P)-binding Rossmann-like Domain"/>
    <property type="match status" value="1"/>
</dbReference>
<organism evidence="14 15">
    <name type="scientific">Trichoderma harzianum</name>
    <name type="common">Hypocrea lixii</name>
    <dbReference type="NCBI Taxonomy" id="5544"/>
    <lineage>
        <taxon>Eukaryota</taxon>
        <taxon>Fungi</taxon>
        <taxon>Dikarya</taxon>
        <taxon>Ascomycota</taxon>
        <taxon>Pezizomycotina</taxon>
        <taxon>Sordariomycetes</taxon>
        <taxon>Hypocreomycetidae</taxon>
        <taxon>Hypocreales</taxon>
        <taxon>Hypocreaceae</taxon>
        <taxon>Trichoderma</taxon>
    </lineage>
</organism>
<dbReference type="SUPFAM" id="SSF51735">
    <property type="entry name" value="NAD(P)-binding Rossmann-fold domains"/>
    <property type="match status" value="1"/>
</dbReference>
<comment type="similarity">
    <text evidence="2 11">Belongs to the zinc-containing alcohol dehydrogenase family.</text>
</comment>
<evidence type="ECO:0000256" key="5">
    <source>
        <dbReference type="ARBA" id="ARBA00022723"/>
    </source>
</evidence>
<evidence type="ECO:0000256" key="2">
    <source>
        <dbReference type="ARBA" id="ARBA00008072"/>
    </source>
</evidence>
<keyword evidence="6 11" id="KW-0862">Zinc</keyword>
<evidence type="ECO:0000256" key="9">
    <source>
        <dbReference type="ARBA" id="ARBA00024074"/>
    </source>
</evidence>
<dbReference type="InterPro" id="IPR036291">
    <property type="entry name" value="NAD(P)-bd_dom_sf"/>
</dbReference>
<dbReference type="CDD" id="cd05283">
    <property type="entry name" value="CAD1"/>
    <property type="match status" value="1"/>
</dbReference>
<name>A0A2K0TX04_TRIHA</name>
<evidence type="ECO:0000256" key="11">
    <source>
        <dbReference type="RuleBase" id="RU361277"/>
    </source>
</evidence>
<evidence type="ECO:0000256" key="6">
    <source>
        <dbReference type="ARBA" id="ARBA00022833"/>
    </source>
</evidence>
<accession>A0A2K0TX04</accession>
<dbReference type="InterPro" id="IPR011032">
    <property type="entry name" value="GroES-like_sf"/>
</dbReference>
<dbReference type="GO" id="GO:0008270">
    <property type="term" value="F:zinc ion binding"/>
    <property type="evidence" value="ECO:0007669"/>
    <property type="project" value="InterPro"/>
</dbReference>
<dbReference type="InterPro" id="IPR002328">
    <property type="entry name" value="ADH_Zn_CS"/>
</dbReference>
<feature type="domain" description="Alcohol dehydrogenase-like N-terminal" evidence="13">
    <location>
        <begin position="35"/>
        <end position="168"/>
    </location>
</feature>
<dbReference type="PANTHER" id="PTHR42683">
    <property type="entry name" value="ALDEHYDE REDUCTASE"/>
    <property type="match status" value="1"/>
</dbReference>
<dbReference type="InterPro" id="IPR047109">
    <property type="entry name" value="CAD-like"/>
</dbReference>
<feature type="domain" description="Alcohol dehydrogenase-like C-terminal" evidence="12">
    <location>
        <begin position="218"/>
        <end position="344"/>
    </location>
</feature>
<keyword evidence="4" id="KW-0597">Phosphoprotein</keyword>
<protein>
    <recommendedName>
        <fullName evidence="9">alcohol dehydrogenase (NADP(+))</fullName>
        <ecNumber evidence="9">1.1.1.2</ecNumber>
    </recommendedName>
</protein>
<dbReference type="EC" id="1.1.1.2" evidence="9"/>
<evidence type="ECO:0000256" key="3">
    <source>
        <dbReference type="ARBA" id="ARBA00011738"/>
    </source>
</evidence>
<evidence type="ECO:0000313" key="15">
    <source>
        <dbReference type="Proteomes" id="UP000236290"/>
    </source>
</evidence>
<dbReference type="FunFam" id="3.40.50.720:FF:000158">
    <property type="entry name" value="Zinc-binding alcohol dehydrogenase"/>
    <property type="match status" value="1"/>
</dbReference>
<dbReference type="AlphaFoldDB" id="A0A2K0TX04"/>
<sequence>MASNNNKFEGWVALDQNAAEGQMVWQTYEPKTWEETDIDIQITHCGICGTDIHQLRSGWGETAYPVVVGHELVGITVRVGKEAAKTGIKVGDRVGVGAQNDSCQCRKPPQIREDHSDCDACATGNEVYCPNMTLTYGAQYLTPAGGKSMGGYARYHRCPAAFAFKIPDQLASEHAAPMMCAGLTVFSPLAHFGARGNDQGPLDERLKGMKVGVIGIGGVGHFALLFAKAMGADRVVALSRRADKRRDALALGADEYIATAEDQGWEKKYASSLDLILCAVSSSNMPLTDYINLLKRDGTFCQLGLPDDGLFRVGAGPIASQRRKLTGSFMGSPHEIRAMLQLAADKGIKPWVEQWPMSEANRAIVDMEKGKAKYRYVLANDHQV</sequence>
<dbReference type="GO" id="GO:0008106">
    <property type="term" value="F:alcohol dehydrogenase (NADP+) activity"/>
    <property type="evidence" value="ECO:0007669"/>
    <property type="project" value="UniProtKB-EC"/>
</dbReference>
<evidence type="ECO:0000256" key="7">
    <source>
        <dbReference type="ARBA" id="ARBA00022857"/>
    </source>
</evidence>
<evidence type="ECO:0000313" key="14">
    <source>
        <dbReference type="EMBL" id="PNP50026.1"/>
    </source>
</evidence>
<evidence type="ECO:0000256" key="8">
    <source>
        <dbReference type="ARBA" id="ARBA00023002"/>
    </source>
</evidence>
<dbReference type="PROSITE" id="PS00059">
    <property type="entry name" value="ADH_ZINC"/>
    <property type="match status" value="1"/>
</dbReference>
<dbReference type="EMBL" id="MTYI01000171">
    <property type="protein sequence ID" value="PNP50026.1"/>
    <property type="molecule type" value="Genomic_DNA"/>
</dbReference>
<dbReference type="SUPFAM" id="SSF50129">
    <property type="entry name" value="GroES-like"/>
    <property type="match status" value="1"/>
</dbReference>
<dbReference type="Gene3D" id="3.90.180.10">
    <property type="entry name" value="Medium-chain alcohol dehydrogenases, catalytic domain"/>
    <property type="match status" value="1"/>
</dbReference>
<keyword evidence="8" id="KW-0560">Oxidoreductase</keyword>
<evidence type="ECO:0000256" key="1">
    <source>
        <dbReference type="ARBA" id="ARBA00001947"/>
    </source>
</evidence>
<dbReference type="InterPro" id="IPR013154">
    <property type="entry name" value="ADH-like_N"/>
</dbReference>
<keyword evidence="5 11" id="KW-0479">Metal-binding</keyword>
<dbReference type="Proteomes" id="UP000236290">
    <property type="component" value="Unassembled WGS sequence"/>
</dbReference>
<dbReference type="InterPro" id="IPR013149">
    <property type="entry name" value="ADH-like_C"/>
</dbReference>
<dbReference type="OrthoDB" id="1879366at2759"/>